<feature type="compositionally biased region" description="Basic and acidic residues" evidence="2">
    <location>
        <begin position="773"/>
        <end position="786"/>
    </location>
</feature>
<feature type="region of interest" description="Disordered" evidence="2">
    <location>
        <begin position="1"/>
        <end position="106"/>
    </location>
</feature>
<evidence type="ECO:0000256" key="1">
    <source>
        <dbReference type="ARBA" id="ARBA00010402"/>
    </source>
</evidence>
<dbReference type="InterPro" id="IPR039301">
    <property type="entry name" value="Sip5/DA2"/>
</dbReference>
<dbReference type="PANTHER" id="PTHR31315">
    <property type="entry name" value="PROTEIN SIP5"/>
    <property type="match status" value="1"/>
</dbReference>
<evidence type="ECO:0000313" key="4">
    <source>
        <dbReference type="Proteomes" id="UP001562354"/>
    </source>
</evidence>
<feature type="compositionally biased region" description="Polar residues" evidence="2">
    <location>
        <begin position="403"/>
        <end position="414"/>
    </location>
</feature>
<name>A0ABR3PB44_9PEZI</name>
<dbReference type="CDD" id="cd24139">
    <property type="entry name" value="SIP5-like"/>
    <property type="match status" value="1"/>
</dbReference>
<protein>
    <recommendedName>
        <fullName evidence="5">Protein sip5</fullName>
    </recommendedName>
</protein>
<dbReference type="GeneID" id="95980469"/>
<feature type="compositionally biased region" description="Basic and acidic residues" evidence="2">
    <location>
        <begin position="543"/>
        <end position="572"/>
    </location>
</feature>
<feature type="compositionally biased region" description="Polar residues" evidence="2">
    <location>
        <begin position="581"/>
        <end position="595"/>
    </location>
</feature>
<feature type="region of interest" description="Disordered" evidence="2">
    <location>
        <begin position="315"/>
        <end position="339"/>
    </location>
</feature>
<dbReference type="RefSeq" id="XP_069199649.1">
    <property type="nucleotide sequence ID" value="XM_069346773.1"/>
</dbReference>
<gene>
    <name evidence="3" type="ORF">AAFC00_006770</name>
</gene>
<feature type="compositionally biased region" description="Pro residues" evidence="2">
    <location>
        <begin position="601"/>
        <end position="611"/>
    </location>
</feature>
<evidence type="ECO:0000313" key="3">
    <source>
        <dbReference type="EMBL" id="KAL1303374.1"/>
    </source>
</evidence>
<feature type="compositionally biased region" description="Basic and acidic residues" evidence="2">
    <location>
        <begin position="315"/>
        <end position="325"/>
    </location>
</feature>
<dbReference type="PANTHER" id="PTHR31315:SF1">
    <property type="entry name" value="PROTEIN SIP5"/>
    <property type="match status" value="1"/>
</dbReference>
<feature type="compositionally biased region" description="Polar residues" evidence="2">
    <location>
        <begin position="789"/>
        <end position="806"/>
    </location>
</feature>
<feature type="compositionally biased region" description="Basic and acidic residues" evidence="2">
    <location>
        <begin position="807"/>
        <end position="818"/>
    </location>
</feature>
<feature type="compositionally biased region" description="Polar residues" evidence="2">
    <location>
        <begin position="240"/>
        <end position="251"/>
    </location>
</feature>
<evidence type="ECO:0008006" key="5">
    <source>
        <dbReference type="Google" id="ProtNLM"/>
    </source>
</evidence>
<feature type="region of interest" description="Disordered" evidence="2">
    <location>
        <begin position="773"/>
        <end position="879"/>
    </location>
</feature>
<feature type="region of interest" description="Disordered" evidence="2">
    <location>
        <begin position="701"/>
        <end position="759"/>
    </location>
</feature>
<reference evidence="3 4" key="1">
    <citation type="submission" date="2024-07" db="EMBL/GenBank/DDBJ databases">
        <title>Draft sequence of the Neodothiora populina.</title>
        <authorList>
            <person name="Drown D.D."/>
            <person name="Schuette U.S."/>
            <person name="Buechlein A.B."/>
            <person name="Rusch D.R."/>
            <person name="Winton L.W."/>
            <person name="Adams G.A."/>
        </authorList>
    </citation>
    <scope>NUCLEOTIDE SEQUENCE [LARGE SCALE GENOMIC DNA]</scope>
    <source>
        <strain evidence="3 4">CPC 39397</strain>
    </source>
</reference>
<organism evidence="3 4">
    <name type="scientific">Neodothiora populina</name>
    <dbReference type="NCBI Taxonomy" id="2781224"/>
    <lineage>
        <taxon>Eukaryota</taxon>
        <taxon>Fungi</taxon>
        <taxon>Dikarya</taxon>
        <taxon>Ascomycota</taxon>
        <taxon>Pezizomycotina</taxon>
        <taxon>Dothideomycetes</taxon>
        <taxon>Dothideomycetidae</taxon>
        <taxon>Dothideales</taxon>
        <taxon>Dothioraceae</taxon>
        <taxon>Neodothiora</taxon>
    </lineage>
</organism>
<feature type="compositionally biased region" description="Low complexity" evidence="2">
    <location>
        <begin position="673"/>
        <end position="685"/>
    </location>
</feature>
<comment type="similarity">
    <text evidence="1">Belongs to the SIP5 family.</text>
</comment>
<comment type="caution">
    <text evidence="3">The sequence shown here is derived from an EMBL/GenBank/DDBJ whole genome shotgun (WGS) entry which is preliminary data.</text>
</comment>
<feature type="compositionally biased region" description="Polar residues" evidence="2">
    <location>
        <begin position="621"/>
        <end position="654"/>
    </location>
</feature>
<dbReference type="EMBL" id="JBFMKM010000010">
    <property type="protein sequence ID" value="KAL1303374.1"/>
    <property type="molecule type" value="Genomic_DNA"/>
</dbReference>
<dbReference type="Proteomes" id="UP001562354">
    <property type="component" value="Unassembled WGS sequence"/>
</dbReference>
<accession>A0ABR3PB44</accession>
<feature type="compositionally biased region" description="Basic and acidic residues" evidence="2">
    <location>
        <begin position="65"/>
        <end position="106"/>
    </location>
</feature>
<feature type="compositionally biased region" description="Polar residues" evidence="2">
    <location>
        <begin position="714"/>
        <end position="750"/>
    </location>
</feature>
<keyword evidence="4" id="KW-1185">Reference proteome</keyword>
<proteinExistence type="inferred from homology"/>
<sequence length="879" mass="94866">MGNSSSSTREGHSRLHVRHAHSHVNPNSPSSHNGTTSPQAAGERAVYSSRHGRGSRADLSFLHIGNRERESEREAQPEPRRETKQEREARRVARERAAREKERERSVREEGVDGGFLVTLGTYVGPEDFNKAVVRSLMIERRLAPFWKGLNDHSESWTENQLVAAVRGLPIPAPDEIPPPEIERPQTSAASVNALTVPITGRSQSYQSDRSGAPSATRPSSSYPKNSSSTNLFRGRAKTLASSFTTKTASGSPAPHEARLPEDPYVNGQPIEAVLYKDAAECPICFLYYPPHLNRTRCCDQPICSECFVQIKRPDPHPPEHHEDPSNPTPPPAPEEEGLLVSEPSACPFCVTPEFGVTYEPPPFRKGLIYSGPASQNTISSPNSAMASTSSLQIPTTGRRRTTSLSASAPQVITTDKVRSDWAKKLADARAHALRRSAAATALHNAAYMLGNDETQDSRGLNIGRRRRTLFVGGTPSGSGSGTPARLPDSHPLSHLSGLILQNDQQADEPDVNAGRPGSRRSRVQDLEDLMMMEAIRMSLASEEERKKKEEKEAKKNDKQKAKDVKKAEKSMKKNGPPYNASMNASDATSLAMSRSSSNLPQPPTSPPPLPTSDKGKAPISANTSSGFNPLSEPTSTLNQQPTLSDVSATSGYNTVAAESPQRHLEAQRANLSQSPSSQPQPSQPITLTGDHRAHLRQLSNASSAASSVFDSAPNSYNQSSDLGQLSDNASGMQFDNGNTETPDYLQSGTPGNGAGLEPMFNFRSLAAMIGDEEKQRESEHNEHIENLTPEQQASRNASIASSSKQQHSEMTRSRGDSGESGETSASRAAAITSAYPSGSEDAKVGAQQELPTGCSGEMNRKHSGETMMNAAHDGQIAQ</sequence>
<feature type="region of interest" description="Disordered" evidence="2">
    <location>
        <begin position="198"/>
        <end position="265"/>
    </location>
</feature>
<feature type="compositionally biased region" description="Low complexity" evidence="2">
    <location>
        <begin position="701"/>
        <end position="713"/>
    </location>
</feature>
<evidence type="ECO:0000256" key="2">
    <source>
        <dbReference type="SAM" id="MobiDB-lite"/>
    </source>
</evidence>
<feature type="compositionally biased region" description="Low complexity" evidence="2">
    <location>
        <begin position="23"/>
        <end position="33"/>
    </location>
</feature>
<feature type="compositionally biased region" description="Low complexity" evidence="2">
    <location>
        <begin position="824"/>
        <end position="835"/>
    </location>
</feature>
<feature type="compositionally biased region" description="Polar residues" evidence="2">
    <location>
        <begin position="201"/>
        <end position="210"/>
    </location>
</feature>
<feature type="compositionally biased region" description="Low complexity" evidence="2">
    <location>
        <begin position="380"/>
        <end position="391"/>
    </location>
</feature>
<feature type="region of interest" description="Disordered" evidence="2">
    <location>
        <begin position="470"/>
        <end position="527"/>
    </location>
</feature>
<feature type="region of interest" description="Disordered" evidence="2">
    <location>
        <begin position="378"/>
        <end position="418"/>
    </location>
</feature>
<feature type="compositionally biased region" description="Low complexity" evidence="2">
    <location>
        <begin position="220"/>
        <end position="229"/>
    </location>
</feature>
<feature type="region of interest" description="Disordered" evidence="2">
    <location>
        <begin position="540"/>
        <end position="688"/>
    </location>
</feature>